<comment type="caution">
    <text evidence="1">The sequence shown here is derived from an EMBL/GenBank/DDBJ whole genome shotgun (WGS) entry which is preliminary data.</text>
</comment>
<organism evidence="1 2">
    <name type="scientific">Wickerhamomyces mucosus</name>
    <dbReference type="NCBI Taxonomy" id="1378264"/>
    <lineage>
        <taxon>Eukaryota</taxon>
        <taxon>Fungi</taxon>
        <taxon>Dikarya</taxon>
        <taxon>Ascomycota</taxon>
        <taxon>Saccharomycotina</taxon>
        <taxon>Saccharomycetes</taxon>
        <taxon>Phaffomycetales</taxon>
        <taxon>Wickerhamomycetaceae</taxon>
        <taxon>Wickerhamomyces</taxon>
    </lineage>
</organism>
<name>A0A9P8PJZ5_9ASCO</name>
<dbReference type="AlphaFoldDB" id="A0A9P8PJZ5"/>
<dbReference type="Proteomes" id="UP000769528">
    <property type="component" value="Unassembled WGS sequence"/>
</dbReference>
<gene>
    <name evidence="1" type="ORF">WICMUC_004108</name>
</gene>
<reference evidence="1" key="1">
    <citation type="journal article" date="2021" name="Open Biol.">
        <title>Shared evolutionary footprints suggest mitochondrial oxidative damage underlies multiple complex I losses in fungi.</title>
        <authorList>
            <person name="Schikora-Tamarit M.A."/>
            <person name="Marcet-Houben M."/>
            <person name="Nosek J."/>
            <person name="Gabaldon T."/>
        </authorList>
    </citation>
    <scope>NUCLEOTIDE SEQUENCE</scope>
    <source>
        <strain evidence="1">CBS6341</strain>
    </source>
</reference>
<protein>
    <submittedName>
        <fullName evidence="1">Uncharacterized protein</fullName>
    </submittedName>
</protein>
<sequence>MKIQNTAEINYFQREPFPYSKEIKNLPKSHAPKLSTENFNQSLFMYLNALRNEYIFKKLNSKYLLFDHFVHELTGFNQLNVNIFYPPDNLEKLDGFITELKNLQISDFKISLIMLYILKDFSFEAAEIFYSNRINSLGYYNFINLIYFIDRFDFINGVKYLNLASLPLNLSSEFQYNFFKVLNILPYQPDLSIKGKKFVDLNELDIYINLKSSRMSSLTIYTITQNTSNSLFQLDFYESEIDLLLIYLDSLTDVSPLEALLLYQQLKGNSLGNFKLSSTSIFIFIVKKIIIKYIRQKKILFDLCGSNFIEKSQLNDIFTRLSIQILVNWGQDTYLDLILSQIADKEITQDEDELFRRYPKFFSEIQELDHDVRDIARNILNLRKFI</sequence>
<dbReference type="OrthoDB" id="3980952at2759"/>
<evidence type="ECO:0000313" key="2">
    <source>
        <dbReference type="Proteomes" id="UP000769528"/>
    </source>
</evidence>
<keyword evidence="2" id="KW-1185">Reference proteome</keyword>
<accession>A0A9P8PJZ5</accession>
<dbReference type="EMBL" id="JAEUBF010001113">
    <property type="protein sequence ID" value="KAH3672702.1"/>
    <property type="molecule type" value="Genomic_DNA"/>
</dbReference>
<evidence type="ECO:0000313" key="1">
    <source>
        <dbReference type="EMBL" id="KAH3672702.1"/>
    </source>
</evidence>
<proteinExistence type="predicted"/>
<reference evidence="1" key="2">
    <citation type="submission" date="2021-01" db="EMBL/GenBank/DDBJ databases">
        <authorList>
            <person name="Schikora-Tamarit M.A."/>
        </authorList>
    </citation>
    <scope>NUCLEOTIDE SEQUENCE</scope>
    <source>
        <strain evidence="1">CBS6341</strain>
    </source>
</reference>